<comment type="similarity">
    <text evidence="3">Belongs to the glycosyltransferase 11 family.</text>
</comment>
<dbReference type="EMBL" id="PZQS01000004">
    <property type="protein sequence ID" value="PVD31783.1"/>
    <property type="molecule type" value="Genomic_DNA"/>
</dbReference>
<organism evidence="4 5">
    <name type="scientific">Pomacea canaliculata</name>
    <name type="common">Golden apple snail</name>
    <dbReference type="NCBI Taxonomy" id="400727"/>
    <lineage>
        <taxon>Eukaryota</taxon>
        <taxon>Metazoa</taxon>
        <taxon>Spiralia</taxon>
        <taxon>Lophotrochozoa</taxon>
        <taxon>Mollusca</taxon>
        <taxon>Gastropoda</taxon>
        <taxon>Caenogastropoda</taxon>
        <taxon>Architaenioglossa</taxon>
        <taxon>Ampullarioidea</taxon>
        <taxon>Ampullariidae</taxon>
        <taxon>Pomacea</taxon>
    </lineage>
</organism>
<keyword evidence="3" id="KW-0812">Transmembrane</keyword>
<dbReference type="EC" id="2.4.1.-" evidence="3"/>
<dbReference type="AlphaFoldDB" id="A0A2T7PED5"/>
<comment type="pathway">
    <text evidence="3">Protein modification; protein glycosylation.</text>
</comment>
<sequence length="114" mass="12895">MASPGFLNSSFTYFQRLFANCTFVIASENTRWCRENTPPGAQVEYLDVHSPAVDMSVLVSMDHVITTFGSYSWWIGYLNEGITVYMKDFIVPGTHIGGHFTNPDDYVYPGWVPL</sequence>
<proteinExistence type="inferred from homology"/>
<gene>
    <name evidence="4" type="ORF">C0Q70_07201</name>
</gene>
<comment type="caution">
    <text evidence="4">The sequence shown here is derived from an EMBL/GenBank/DDBJ whole genome shotgun (WGS) entry which is preliminary data.</text>
</comment>
<name>A0A2T7PED5_POMCA</name>
<reference evidence="4 5" key="1">
    <citation type="submission" date="2018-04" db="EMBL/GenBank/DDBJ databases">
        <title>The genome of golden apple snail Pomacea canaliculata provides insight into stress tolerance and invasive adaptation.</title>
        <authorList>
            <person name="Liu C."/>
            <person name="Liu B."/>
            <person name="Ren Y."/>
            <person name="Zhang Y."/>
            <person name="Wang H."/>
            <person name="Li S."/>
            <person name="Jiang F."/>
            <person name="Yin L."/>
            <person name="Zhang G."/>
            <person name="Qian W."/>
            <person name="Fan W."/>
        </authorList>
    </citation>
    <scope>NUCLEOTIDE SEQUENCE [LARGE SCALE GENOMIC DNA]</scope>
    <source>
        <strain evidence="4">SZHN2017</strain>
        <tissue evidence="4">Muscle</tissue>
    </source>
</reference>
<evidence type="ECO:0000313" key="5">
    <source>
        <dbReference type="Proteomes" id="UP000245119"/>
    </source>
</evidence>
<dbReference type="PANTHER" id="PTHR11927">
    <property type="entry name" value="GALACTOSIDE 2-L-FUCOSYLTRANSFERASE"/>
    <property type="match status" value="1"/>
</dbReference>
<keyword evidence="3" id="KW-0735">Signal-anchor</keyword>
<keyword evidence="3" id="KW-0333">Golgi apparatus</keyword>
<comment type="subcellular location">
    <subcellularLocation>
        <location evidence="3">Golgi apparatus</location>
        <location evidence="3">Golgi stack membrane</location>
        <topology evidence="3">Single-pass type II membrane protein</topology>
    </subcellularLocation>
</comment>
<dbReference type="GO" id="GO:0008107">
    <property type="term" value="F:galactoside 2-alpha-L-fucosyltransferase activity"/>
    <property type="evidence" value="ECO:0007669"/>
    <property type="project" value="InterPro"/>
</dbReference>
<keyword evidence="2 3" id="KW-0808">Transferase</keyword>
<keyword evidence="3" id="KW-0325">Glycoprotein</keyword>
<evidence type="ECO:0000256" key="2">
    <source>
        <dbReference type="ARBA" id="ARBA00022679"/>
    </source>
</evidence>
<dbReference type="GO" id="GO:0005975">
    <property type="term" value="P:carbohydrate metabolic process"/>
    <property type="evidence" value="ECO:0007669"/>
    <property type="project" value="InterPro"/>
</dbReference>
<dbReference type="GO" id="GO:0032580">
    <property type="term" value="C:Golgi cisterna membrane"/>
    <property type="evidence" value="ECO:0007669"/>
    <property type="project" value="UniProtKB-SubCell"/>
</dbReference>
<evidence type="ECO:0000313" key="4">
    <source>
        <dbReference type="EMBL" id="PVD31783.1"/>
    </source>
</evidence>
<dbReference type="Proteomes" id="UP000245119">
    <property type="component" value="Linkage Group LG4"/>
</dbReference>
<dbReference type="Pfam" id="PF01531">
    <property type="entry name" value="Glyco_transf_11"/>
    <property type="match status" value="1"/>
</dbReference>
<keyword evidence="1 3" id="KW-0328">Glycosyltransferase</keyword>
<keyword evidence="5" id="KW-1185">Reference proteome</keyword>
<protein>
    <recommendedName>
        <fullName evidence="3">L-Fucosyltransferase</fullName>
        <ecNumber evidence="3">2.4.1.-</ecNumber>
    </recommendedName>
</protein>
<dbReference type="UniPathway" id="UPA00378"/>
<evidence type="ECO:0000256" key="3">
    <source>
        <dbReference type="RuleBase" id="RU363129"/>
    </source>
</evidence>
<accession>A0A2T7PED5</accession>
<dbReference type="PANTHER" id="PTHR11927:SF9">
    <property type="entry name" value="L-FUCOSYLTRANSFERASE"/>
    <property type="match status" value="1"/>
</dbReference>
<evidence type="ECO:0000256" key="1">
    <source>
        <dbReference type="ARBA" id="ARBA00022676"/>
    </source>
</evidence>
<dbReference type="InterPro" id="IPR002516">
    <property type="entry name" value="Glyco_trans_11"/>
</dbReference>
<dbReference type="STRING" id="400727.A0A2T7PED5"/>